<dbReference type="Pfam" id="PF05157">
    <property type="entry name" value="MshEN"/>
    <property type="match status" value="1"/>
</dbReference>
<dbReference type="InterPro" id="IPR007831">
    <property type="entry name" value="T2SS_GspE_N"/>
</dbReference>
<feature type="region of interest" description="Disordered" evidence="4">
    <location>
        <begin position="143"/>
        <end position="169"/>
    </location>
</feature>
<dbReference type="FunFam" id="3.40.50.300:FF:000398">
    <property type="entry name" value="Type IV pilus assembly ATPase PilB"/>
    <property type="match status" value="1"/>
</dbReference>
<organism evidence="6 7">
    <name type="scientific">Solirubrobacter ginsenosidimutans</name>
    <dbReference type="NCBI Taxonomy" id="490573"/>
    <lineage>
        <taxon>Bacteria</taxon>
        <taxon>Bacillati</taxon>
        <taxon>Actinomycetota</taxon>
        <taxon>Thermoleophilia</taxon>
        <taxon>Solirubrobacterales</taxon>
        <taxon>Solirubrobacteraceae</taxon>
        <taxon>Solirubrobacter</taxon>
    </lineage>
</organism>
<dbReference type="GO" id="GO:0016887">
    <property type="term" value="F:ATP hydrolysis activity"/>
    <property type="evidence" value="ECO:0007669"/>
    <property type="project" value="TreeGrafter"/>
</dbReference>
<dbReference type="GO" id="GO:0005886">
    <property type="term" value="C:plasma membrane"/>
    <property type="evidence" value="ECO:0007669"/>
    <property type="project" value="TreeGrafter"/>
</dbReference>
<gene>
    <name evidence="6" type="ORF">OM076_43210</name>
</gene>
<dbReference type="PANTHER" id="PTHR30258:SF1">
    <property type="entry name" value="PROTEIN TRANSPORT PROTEIN HOFB HOMOLOG"/>
    <property type="match status" value="1"/>
</dbReference>
<dbReference type="SUPFAM" id="SSF160246">
    <property type="entry name" value="EspE N-terminal domain-like"/>
    <property type="match status" value="1"/>
</dbReference>
<evidence type="ECO:0000256" key="2">
    <source>
        <dbReference type="ARBA" id="ARBA00022741"/>
    </source>
</evidence>
<dbReference type="GO" id="GO:0005524">
    <property type="term" value="F:ATP binding"/>
    <property type="evidence" value="ECO:0007669"/>
    <property type="project" value="UniProtKB-KW"/>
</dbReference>
<dbReference type="PROSITE" id="PS00662">
    <property type="entry name" value="T2SP_E"/>
    <property type="match status" value="1"/>
</dbReference>
<dbReference type="EMBL" id="JAPDOD010000089">
    <property type="protein sequence ID" value="MDA0167149.1"/>
    <property type="molecule type" value="Genomic_DNA"/>
</dbReference>
<proteinExistence type="inferred from homology"/>
<keyword evidence="3" id="KW-0067">ATP-binding</keyword>
<dbReference type="InterPro" id="IPR027417">
    <property type="entry name" value="P-loop_NTPase"/>
</dbReference>
<dbReference type="SUPFAM" id="SSF52540">
    <property type="entry name" value="P-loop containing nucleoside triphosphate hydrolases"/>
    <property type="match status" value="1"/>
</dbReference>
<dbReference type="PANTHER" id="PTHR30258">
    <property type="entry name" value="TYPE II SECRETION SYSTEM PROTEIN GSPE-RELATED"/>
    <property type="match status" value="1"/>
</dbReference>
<dbReference type="FunFam" id="3.30.450.90:FF:000001">
    <property type="entry name" value="Type II secretion system ATPase GspE"/>
    <property type="match status" value="1"/>
</dbReference>
<feature type="domain" description="Bacterial type II secretion system protein E" evidence="5">
    <location>
        <begin position="391"/>
        <end position="405"/>
    </location>
</feature>
<comment type="similarity">
    <text evidence="1">Belongs to the GSP E family.</text>
</comment>
<dbReference type="AlphaFoldDB" id="A0A9X3N276"/>
<dbReference type="Proteomes" id="UP001149140">
    <property type="component" value="Unassembled WGS sequence"/>
</dbReference>
<dbReference type="InterPro" id="IPR001482">
    <property type="entry name" value="T2SS/T4SS_dom"/>
</dbReference>
<evidence type="ECO:0000313" key="7">
    <source>
        <dbReference type="Proteomes" id="UP001149140"/>
    </source>
</evidence>
<dbReference type="CDD" id="cd01129">
    <property type="entry name" value="PulE-GspE-like"/>
    <property type="match status" value="1"/>
</dbReference>
<evidence type="ECO:0000259" key="5">
    <source>
        <dbReference type="PROSITE" id="PS00662"/>
    </source>
</evidence>
<dbReference type="Gene3D" id="3.30.450.90">
    <property type="match status" value="1"/>
</dbReference>
<dbReference type="Gene3D" id="3.30.300.160">
    <property type="entry name" value="Type II secretion system, protein E, N-terminal domain"/>
    <property type="match status" value="1"/>
</dbReference>
<reference evidence="6" key="1">
    <citation type="submission" date="2022-10" db="EMBL/GenBank/DDBJ databases">
        <title>The WGS of Solirubrobacter ginsenosidimutans DSM 21036.</title>
        <authorList>
            <person name="Jiang Z."/>
        </authorList>
    </citation>
    <scope>NUCLEOTIDE SEQUENCE</scope>
    <source>
        <strain evidence="6">DSM 21036</strain>
    </source>
</reference>
<evidence type="ECO:0000313" key="6">
    <source>
        <dbReference type="EMBL" id="MDA0167149.1"/>
    </source>
</evidence>
<evidence type="ECO:0000256" key="4">
    <source>
        <dbReference type="SAM" id="MobiDB-lite"/>
    </source>
</evidence>
<keyword evidence="2" id="KW-0547">Nucleotide-binding</keyword>
<sequence>MLADVIVDLGFIDRGTMDEAVDRATESGGAPERILVADGQLSDDHLSRATAERFGLDHVDLKLYRVDPDAAKLVAPNAVRRYQAVPVSFVGDRTLLVAMVDPANVLAIDDIAVMTGYEVRPAVASLADVEWLLERLEDPDFGVGATAPEDFDDDPEADQSPAAAERPPAPIYDMRENAPINFGVGGEDASVIQLVHRVIKEAVERGASDIHFEPQEDEMRVRYRIDGVLQEAATVPSSAIPAVTSRIKILSDLDIAERRVPQDGRISIEVSEKPIDLRVATLPASYGEKVVMRILDQSKVMIQLEQLGMLPQALERFTKAFGQAHGAVLVTGPTGSGKSTSLYGALNQLNTIEKHIITIEDPVEYQLQGITQVQVNNKAGLTFASGLRSMMRADPDIIMVGEIRDRETAQIAIEAALTGHLVLSTLHTNDAPGAITRLIEMGVEPFLVGSAVDCVVAQRLARLLCEECKQRTTITSEVMRANGFNVGLDLEAYEPVGCARCGGSGYKGRIGLYEVMWVSDAIRSLAVSREPAETIMHAAVHEGMMRLREDGLEKVRRGMTSIAEIARVAGTR</sequence>
<dbReference type="Gene3D" id="3.40.50.300">
    <property type="entry name" value="P-loop containing nucleotide triphosphate hydrolases"/>
    <property type="match status" value="1"/>
</dbReference>
<evidence type="ECO:0000256" key="1">
    <source>
        <dbReference type="ARBA" id="ARBA00006611"/>
    </source>
</evidence>
<accession>A0A9X3N276</accession>
<name>A0A9X3N276_9ACTN</name>
<keyword evidence="7" id="KW-1185">Reference proteome</keyword>
<dbReference type="InterPro" id="IPR037257">
    <property type="entry name" value="T2SS_E_N_sf"/>
</dbReference>
<evidence type="ECO:0000256" key="3">
    <source>
        <dbReference type="ARBA" id="ARBA00022840"/>
    </source>
</evidence>
<comment type="caution">
    <text evidence="6">The sequence shown here is derived from an EMBL/GenBank/DDBJ whole genome shotgun (WGS) entry which is preliminary data.</text>
</comment>
<protein>
    <submittedName>
        <fullName evidence="6">ATPase, T2SS/T4P/T4SS family</fullName>
    </submittedName>
</protein>
<dbReference type="RefSeq" id="WP_270046399.1">
    <property type="nucleotide sequence ID" value="NZ_JAPDOD010000089.1"/>
</dbReference>
<dbReference type="Pfam" id="PF00437">
    <property type="entry name" value="T2SSE"/>
    <property type="match status" value="1"/>
</dbReference>